<dbReference type="eggNOG" id="COG0577">
    <property type="taxonomic scope" value="Bacteria"/>
</dbReference>
<feature type="transmembrane region" description="Helical" evidence="6">
    <location>
        <begin position="227"/>
        <end position="251"/>
    </location>
</feature>
<dbReference type="Proteomes" id="UP000051647">
    <property type="component" value="Unassembled WGS sequence"/>
</dbReference>
<evidence type="ECO:0000256" key="3">
    <source>
        <dbReference type="ARBA" id="ARBA00022692"/>
    </source>
</evidence>
<reference evidence="8 9" key="1">
    <citation type="journal article" date="2015" name="Genome Announc.">
        <title>Expanding the biotechnology potential of lactobacilli through comparative genomics of 213 strains and associated genera.</title>
        <authorList>
            <person name="Sun Z."/>
            <person name="Harris H.M."/>
            <person name="McCann A."/>
            <person name="Guo C."/>
            <person name="Argimon S."/>
            <person name="Zhang W."/>
            <person name="Yang X."/>
            <person name="Jeffery I.B."/>
            <person name="Cooney J.C."/>
            <person name="Kagawa T.F."/>
            <person name="Liu W."/>
            <person name="Song Y."/>
            <person name="Salvetti E."/>
            <person name="Wrobel A."/>
            <person name="Rasinkangas P."/>
            <person name="Parkhill J."/>
            <person name="Rea M.C."/>
            <person name="O'Sullivan O."/>
            <person name="Ritari J."/>
            <person name="Douillard F.P."/>
            <person name="Paul Ross R."/>
            <person name="Yang R."/>
            <person name="Briner A.E."/>
            <person name="Felis G.E."/>
            <person name="de Vos W.M."/>
            <person name="Barrangou R."/>
            <person name="Klaenhammer T.R."/>
            <person name="Caufield P.W."/>
            <person name="Cui Y."/>
            <person name="Zhang H."/>
            <person name="O'Toole P.W."/>
        </authorList>
    </citation>
    <scope>NUCLEOTIDE SEQUENCE [LARGE SCALE GENOMIC DNA]</scope>
    <source>
        <strain evidence="8 9">DSM 14857</strain>
    </source>
</reference>
<dbReference type="Pfam" id="PF02687">
    <property type="entry name" value="FtsX"/>
    <property type="match status" value="1"/>
</dbReference>
<evidence type="ECO:0000256" key="6">
    <source>
        <dbReference type="SAM" id="Phobius"/>
    </source>
</evidence>
<dbReference type="PANTHER" id="PTHR46795:SF3">
    <property type="entry name" value="ABC TRANSPORTER PERMEASE"/>
    <property type="match status" value="1"/>
</dbReference>
<keyword evidence="3 6" id="KW-0812">Transmembrane</keyword>
<evidence type="ECO:0000313" key="9">
    <source>
        <dbReference type="Proteomes" id="UP000051647"/>
    </source>
</evidence>
<dbReference type="PANTHER" id="PTHR46795">
    <property type="entry name" value="ABC TRANSPORTER PERMEASE-RELATED-RELATED"/>
    <property type="match status" value="1"/>
</dbReference>
<feature type="transmembrane region" description="Helical" evidence="6">
    <location>
        <begin position="20"/>
        <end position="39"/>
    </location>
</feature>
<comment type="caution">
    <text evidence="8">The sequence shown here is derived from an EMBL/GenBank/DDBJ whole genome shotgun (WGS) entry which is preliminary data.</text>
</comment>
<comment type="subcellular location">
    <subcellularLocation>
        <location evidence="1">Cell membrane</location>
        <topology evidence="1">Multi-pass membrane protein</topology>
    </subcellularLocation>
</comment>
<feature type="transmembrane region" description="Helical" evidence="6">
    <location>
        <begin position="148"/>
        <end position="169"/>
    </location>
</feature>
<sequence length="439" mass="49143">MLNKLALGGIKHRFRDYSVLFSGLMIASAIFYMFMTMAMNTKFLEANSPAAATVFIFGFGAVLLAIITVVYIGYANKFLMSMREKEYGMFMMLGSKSSKISKMIFIETFAIGAIASIIGMAVGIVATSFVGDALMKSMDIPAKNFNSFYLPALIATMIFFLVIFILSALRNSISIRMTKVLNLLHKESQPTRIKRNTAWTVIQSILGIIFLGIGYVTMVRFGNSPALIYIGVPIALVTIVLGTYFVINSLTTTVINFLKKRPGVAQKGINNFTLSQLNFRIGDYTKILSMVSIMFALALGAITVGLGFHQQISTIVNGQQYYDANIVNMNDQERDQVDKLTGKKLNEYTYKSDAKNDYFRLSDFKDQPITYNHFNYSSNNILSKTKTTSNPKNEEVQYYLQGSMLGKDRMKKLQFVSDAEYAQIKSEPSKLTFVKTDSF</sequence>
<keyword evidence="5 6" id="KW-0472">Membrane</keyword>
<proteinExistence type="predicted"/>
<gene>
    <name evidence="8" type="ORF">FC27_GL002236</name>
</gene>
<dbReference type="InterPro" id="IPR003838">
    <property type="entry name" value="ABC3_permease_C"/>
</dbReference>
<dbReference type="STRING" id="1423815.FC27_GL002236"/>
<evidence type="ECO:0000256" key="4">
    <source>
        <dbReference type="ARBA" id="ARBA00022989"/>
    </source>
</evidence>
<evidence type="ECO:0000256" key="5">
    <source>
        <dbReference type="ARBA" id="ARBA00023136"/>
    </source>
</evidence>
<dbReference type="GO" id="GO:0005886">
    <property type="term" value="C:plasma membrane"/>
    <property type="evidence" value="ECO:0007669"/>
    <property type="project" value="UniProtKB-SubCell"/>
</dbReference>
<protein>
    <submittedName>
        <fullName evidence="8">Peptide ABC transporter permease</fullName>
    </submittedName>
</protein>
<keyword evidence="4 6" id="KW-1133">Transmembrane helix</keyword>
<dbReference type="AlphaFoldDB" id="A0A0R1SEA4"/>
<organism evidence="8 9">
    <name type="scientific">Companilactobacillus versmoldensis DSM 14857 = KCTC 3814</name>
    <dbReference type="NCBI Taxonomy" id="1423815"/>
    <lineage>
        <taxon>Bacteria</taxon>
        <taxon>Bacillati</taxon>
        <taxon>Bacillota</taxon>
        <taxon>Bacilli</taxon>
        <taxon>Lactobacillales</taxon>
        <taxon>Lactobacillaceae</taxon>
        <taxon>Companilactobacillus</taxon>
    </lineage>
</organism>
<feature type="transmembrane region" description="Helical" evidence="6">
    <location>
        <begin position="198"/>
        <end position="221"/>
    </location>
</feature>
<keyword evidence="2" id="KW-1003">Cell membrane</keyword>
<feature type="transmembrane region" description="Helical" evidence="6">
    <location>
        <begin position="104"/>
        <end position="128"/>
    </location>
</feature>
<evidence type="ECO:0000313" key="8">
    <source>
        <dbReference type="EMBL" id="KRL66910.1"/>
    </source>
</evidence>
<feature type="domain" description="ABC3 transporter permease C-terminal" evidence="7">
    <location>
        <begin position="59"/>
        <end position="169"/>
    </location>
</feature>
<dbReference type="PATRIC" id="fig|1423815.3.peg.2294"/>
<evidence type="ECO:0000256" key="1">
    <source>
        <dbReference type="ARBA" id="ARBA00004651"/>
    </source>
</evidence>
<accession>A0A0R1SEA4</accession>
<name>A0A0R1SEA4_9LACO</name>
<evidence type="ECO:0000259" key="7">
    <source>
        <dbReference type="Pfam" id="PF02687"/>
    </source>
</evidence>
<keyword evidence="9" id="KW-1185">Reference proteome</keyword>
<evidence type="ECO:0000256" key="2">
    <source>
        <dbReference type="ARBA" id="ARBA00022475"/>
    </source>
</evidence>
<feature type="transmembrane region" description="Helical" evidence="6">
    <location>
        <begin position="51"/>
        <end position="74"/>
    </location>
</feature>
<dbReference type="InterPro" id="IPR052536">
    <property type="entry name" value="ABC-4_Integral_Memb_Prot"/>
</dbReference>
<feature type="transmembrane region" description="Helical" evidence="6">
    <location>
        <begin position="287"/>
        <end position="308"/>
    </location>
</feature>
<dbReference type="RefSeq" id="WP_010624725.1">
    <property type="nucleotide sequence ID" value="NZ_AZFA01000009.1"/>
</dbReference>
<dbReference type="EMBL" id="AZFA01000009">
    <property type="protein sequence ID" value="KRL66910.1"/>
    <property type="molecule type" value="Genomic_DNA"/>
</dbReference>